<feature type="region of interest" description="Disordered" evidence="1">
    <location>
        <begin position="1"/>
        <end position="23"/>
    </location>
</feature>
<gene>
    <name evidence="2" type="ORF">MERR_LOCUS19375</name>
</gene>
<organism evidence="2 3">
    <name type="scientific">Microthlaspi erraticum</name>
    <dbReference type="NCBI Taxonomy" id="1685480"/>
    <lineage>
        <taxon>Eukaryota</taxon>
        <taxon>Viridiplantae</taxon>
        <taxon>Streptophyta</taxon>
        <taxon>Embryophyta</taxon>
        <taxon>Tracheophyta</taxon>
        <taxon>Spermatophyta</taxon>
        <taxon>Magnoliopsida</taxon>
        <taxon>eudicotyledons</taxon>
        <taxon>Gunneridae</taxon>
        <taxon>Pentapetalae</taxon>
        <taxon>rosids</taxon>
        <taxon>malvids</taxon>
        <taxon>Brassicales</taxon>
        <taxon>Brassicaceae</taxon>
        <taxon>Coluteocarpeae</taxon>
        <taxon>Microthlaspi</taxon>
    </lineage>
</organism>
<dbReference type="EMBL" id="CACVBM020001118">
    <property type="protein sequence ID" value="CAA7032140.1"/>
    <property type="molecule type" value="Genomic_DNA"/>
</dbReference>
<evidence type="ECO:0000313" key="2">
    <source>
        <dbReference type="EMBL" id="CAA7032140.1"/>
    </source>
</evidence>
<comment type="caution">
    <text evidence="2">The sequence shown here is derived from an EMBL/GenBank/DDBJ whole genome shotgun (WGS) entry which is preliminary data.</text>
</comment>
<accession>A0A6D2IWE9</accession>
<reference evidence="2" key="1">
    <citation type="submission" date="2020-01" db="EMBL/GenBank/DDBJ databases">
        <authorList>
            <person name="Mishra B."/>
        </authorList>
    </citation>
    <scope>NUCLEOTIDE SEQUENCE [LARGE SCALE GENOMIC DNA]</scope>
</reference>
<proteinExistence type="predicted"/>
<protein>
    <submittedName>
        <fullName evidence="2">Uncharacterized protein</fullName>
    </submittedName>
</protein>
<evidence type="ECO:0000313" key="3">
    <source>
        <dbReference type="Proteomes" id="UP000467841"/>
    </source>
</evidence>
<keyword evidence="3" id="KW-1185">Reference proteome</keyword>
<dbReference type="AlphaFoldDB" id="A0A6D2IWE9"/>
<evidence type="ECO:0000256" key="1">
    <source>
        <dbReference type="SAM" id="MobiDB-lite"/>
    </source>
</evidence>
<sequence length="163" mass="18559">MATGSPELYVQSSSSSDSEFEGSCTPGHLSMSNLHMDTTEAHVREIYFISGYTTEDSEDAIKEQLQTRFNSCGTISKFFFPKDSDTGSYLGFDSFLQFGICLVDVQYQLINFYFPYRFCYFILDVPKEPTTNVAAISQSLMEDYHLHVRRATLKTRVLRAEMA</sequence>
<name>A0A6D2IWE9_9BRAS</name>
<dbReference type="Proteomes" id="UP000467841">
    <property type="component" value="Unassembled WGS sequence"/>
</dbReference>